<reference evidence="2" key="1">
    <citation type="journal article" date="2019" name="Int. J. Syst. Evol. Microbiol.">
        <title>The Global Catalogue of Microorganisms (GCM) 10K type strain sequencing project: providing services to taxonomists for standard genome sequencing and annotation.</title>
        <authorList>
            <consortium name="The Broad Institute Genomics Platform"/>
            <consortium name="The Broad Institute Genome Sequencing Center for Infectious Disease"/>
            <person name="Wu L."/>
            <person name="Ma J."/>
        </authorList>
    </citation>
    <scope>NUCLEOTIDE SEQUENCE [LARGE SCALE GENOMIC DNA]</scope>
    <source>
        <strain evidence="2">CCUG 55854</strain>
    </source>
</reference>
<keyword evidence="2" id="KW-1185">Reference proteome</keyword>
<dbReference type="SUPFAM" id="SSF51316">
    <property type="entry name" value="Mss4-like"/>
    <property type="match status" value="1"/>
</dbReference>
<evidence type="ECO:0000313" key="1">
    <source>
        <dbReference type="EMBL" id="MFD1041941.1"/>
    </source>
</evidence>
<dbReference type="Proteomes" id="UP001597033">
    <property type="component" value="Unassembled WGS sequence"/>
</dbReference>
<name>A0ABW3LU50_9GAMM</name>
<dbReference type="RefSeq" id="WP_162375489.1">
    <property type="nucleotide sequence ID" value="NZ_JBHTKN010000003.1"/>
</dbReference>
<protein>
    <submittedName>
        <fullName evidence="1">DUF6151 family protein</fullName>
    </submittedName>
</protein>
<sequence length="196" mass="20941">MTLELRCQCGQLQGRVDLARAQARAICYCRDCQAFARFLGQPGLLDAAGGTEILAMAPDGVHIDAGGEHLACMSMSPRGLLRWYAACCRTPLANTSRDPGLYYTGLVAACVHARPGELDAALGPADRLVANTGSATRPVKSAPLRFLVGGVRIFLPAILARLRGRRAAAPFFDAAGQPVREPQVVSREQREALQRG</sequence>
<dbReference type="Gene3D" id="3.90.1590.10">
    <property type="entry name" value="glutathione-dependent formaldehyde- activating enzyme (gfa)"/>
    <property type="match status" value="1"/>
</dbReference>
<accession>A0ABW3LU50</accession>
<gene>
    <name evidence="1" type="ORF">ACFQ2N_06215</name>
</gene>
<dbReference type="EMBL" id="JBHTKN010000003">
    <property type="protein sequence ID" value="MFD1041941.1"/>
    <property type="molecule type" value="Genomic_DNA"/>
</dbReference>
<dbReference type="InterPro" id="IPR046149">
    <property type="entry name" value="DUF6151"/>
</dbReference>
<dbReference type="Pfam" id="PF19648">
    <property type="entry name" value="DUF6151"/>
    <property type="match status" value="1"/>
</dbReference>
<dbReference type="InterPro" id="IPR011057">
    <property type="entry name" value="Mss4-like_sf"/>
</dbReference>
<comment type="caution">
    <text evidence="1">The sequence shown here is derived from an EMBL/GenBank/DDBJ whole genome shotgun (WGS) entry which is preliminary data.</text>
</comment>
<proteinExistence type="predicted"/>
<organism evidence="1 2">
    <name type="scientific">Pseudoxanthomonas kaohsiungensis</name>
    <dbReference type="NCBI Taxonomy" id="283923"/>
    <lineage>
        <taxon>Bacteria</taxon>
        <taxon>Pseudomonadati</taxon>
        <taxon>Pseudomonadota</taxon>
        <taxon>Gammaproteobacteria</taxon>
        <taxon>Lysobacterales</taxon>
        <taxon>Lysobacteraceae</taxon>
        <taxon>Pseudoxanthomonas</taxon>
    </lineage>
</organism>
<evidence type="ECO:0000313" key="2">
    <source>
        <dbReference type="Proteomes" id="UP001597033"/>
    </source>
</evidence>